<dbReference type="EMBL" id="RDQH01000338">
    <property type="protein sequence ID" value="RXH81010.1"/>
    <property type="molecule type" value="Genomic_DNA"/>
</dbReference>
<evidence type="ECO:0000256" key="1">
    <source>
        <dbReference type="ARBA" id="ARBA00007626"/>
    </source>
</evidence>
<dbReference type="PANTHER" id="PTHR47939">
    <property type="entry name" value="MEMBRANE-ASSOCIATED SALT-INDUCIBLE PROTEIN-LIKE"/>
    <property type="match status" value="1"/>
</dbReference>
<sequence length="366" mass="41801">MCFSNPESWDKALCYLLLEERWQGCNGYPPKFKSCLVDSGSLRNSLFFVEKGNFRAYYATASALLTRYAHVFEENPLPVEAYVIQEIKAVRERSGIWRNRKLYPDVARVLKSLDWEVAWDLRFSWSVKQYGFSHSLSVFSVIVHVFALAGMKMEVQSFLNDIVCYYRDAKYDAFGLFPYVFDSSHNGARTLVFDALITAFAAYSMLENAVDVSVQTKNMQLEPHIWSCNFLLKCLAEANILESVRILFECLKKYGPSPNVYTYTIMMNFYCQGHEGKGVDIGEATNILQEMEKRGKHPTVVDCLGRHFTVYTYHGKVKWTVSKGEATLDCGHRMALKLLLENVSYWSGSILGFDTGSNTGGSWRPE</sequence>
<dbReference type="PANTHER" id="PTHR47939:SF13">
    <property type="entry name" value="OS03G0201400 PROTEIN"/>
    <property type="match status" value="1"/>
</dbReference>
<name>A0A498ICR4_MALDO</name>
<dbReference type="Gene3D" id="1.25.40.10">
    <property type="entry name" value="Tetratricopeptide repeat domain"/>
    <property type="match status" value="1"/>
</dbReference>
<dbReference type="Proteomes" id="UP000290289">
    <property type="component" value="Chromosome 12"/>
</dbReference>
<reference evidence="4 5" key="1">
    <citation type="submission" date="2018-10" db="EMBL/GenBank/DDBJ databases">
        <title>A high-quality apple genome assembly.</title>
        <authorList>
            <person name="Hu J."/>
        </authorList>
    </citation>
    <scope>NUCLEOTIDE SEQUENCE [LARGE SCALE GENOMIC DNA]</scope>
    <source>
        <strain evidence="5">cv. HFTH1</strain>
        <tissue evidence="4">Young leaf</tissue>
    </source>
</reference>
<evidence type="ECO:0000313" key="4">
    <source>
        <dbReference type="EMBL" id="RXH81010.1"/>
    </source>
</evidence>
<evidence type="ECO:0000313" key="5">
    <source>
        <dbReference type="Proteomes" id="UP000290289"/>
    </source>
</evidence>
<dbReference type="PROSITE" id="PS51375">
    <property type="entry name" value="PPR"/>
    <property type="match status" value="1"/>
</dbReference>
<organism evidence="4 5">
    <name type="scientific">Malus domestica</name>
    <name type="common">Apple</name>
    <name type="synonym">Pyrus malus</name>
    <dbReference type="NCBI Taxonomy" id="3750"/>
    <lineage>
        <taxon>Eukaryota</taxon>
        <taxon>Viridiplantae</taxon>
        <taxon>Streptophyta</taxon>
        <taxon>Embryophyta</taxon>
        <taxon>Tracheophyta</taxon>
        <taxon>Spermatophyta</taxon>
        <taxon>Magnoliopsida</taxon>
        <taxon>eudicotyledons</taxon>
        <taxon>Gunneridae</taxon>
        <taxon>Pentapetalae</taxon>
        <taxon>rosids</taxon>
        <taxon>fabids</taxon>
        <taxon>Rosales</taxon>
        <taxon>Rosaceae</taxon>
        <taxon>Amygdaloideae</taxon>
        <taxon>Maleae</taxon>
        <taxon>Malus</taxon>
    </lineage>
</organism>
<proteinExistence type="inferred from homology"/>
<evidence type="ECO:0008006" key="6">
    <source>
        <dbReference type="Google" id="ProtNLM"/>
    </source>
</evidence>
<dbReference type="AlphaFoldDB" id="A0A498ICR4"/>
<dbReference type="InterPro" id="IPR002885">
    <property type="entry name" value="PPR_rpt"/>
</dbReference>
<comment type="caution">
    <text evidence="4">The sequence shown here is derived from an EMBL/GenBank/DDBJ whole genome shotgun (WGS) entry which is preliminary data.</text>
</comment>
<evidence type="ECO:0000256" key="3">
    <source>
        <dbReference type="PROSITE-ProRule" id="PRU00708"/>
    </source>
</evidence>
<gene>
    <name evidence="4" type="ORF">DVH24_004924</name>
</gene>
<keyword evidence="5" id="KW-1185">Reference proteome</keyword>
<protein>
    <recommendedName>
        <fullName evidence="6">Pentatricopeptide repeat-containing protein</fullName>
    </recommendedName>
</protein>
<evidence type="ECO:0000256" key="2">
    <source>
        <dbReference type="ARBA" id="ARBA00022737"/>
    </source>
</evidence>
<feature type="repeat" description="PPR" evidence="3">
    <location>
        <begin position="259"/>
        <end position="298"/>
    </location>
</feature>
<dbReference type="Pfam" id="PF13041">
    <property type="entry name" value="PPR_2"/>
    <property type="match status" value="1"/>
</dbReference>
<keyword evidence="2" id="KW-0677">Repeat</keyword>
<comment type="similarity">
    <text evidence="1">Belongs to the PPR family. P subfamily.</text>
</comment>
<dbReference type="InterPro" id="IPR011990">
    <property type="entry name" value="TPR-like_helical_dom_sf"/>
</dbReference>
<accession>A0A498ICR4</accession>
<dbReference type="InterPro" id="IPR050667">
    <property type="entry name" value="PPR-containing_protein"/>
</dbReference>